<sequence length="345" mass="40053">MPNRIKKELFHLPKHLHEEATRSRLISGVILDTSRRHVSLMFLMRIIDEIQSSGGDYLQLHFSDAEGYRLFSEILGQTLTKKNDQYLVKSEILELIAYANDRDVMIIPDFDVPSHSKGWLKLVKEKFDENFYKSIVSDFDEGLVDYFDNPQATMLVKHLIEEIAFVFKQDKYKGHQIFSIGGDEVPGTNNFQEEYIRFINTISGYVEQCGYKPRMWNDSLTEVGLHALNSNVEIVYWQESMLPPEVFISNNRTLHNSNFYTLVYSPSNDNINTEAITEQINYVKAFHNSSVFCCKDNPYREVNTQDALKGTAYTFWTERGIELTDEQLLAQILPLIKNYLNISQN</sequence>
<keyword evidence="4 7" id="KW-0378">Hydrolase</keyword>
<feature type="active site" description="Proton donor" evidence="5">
    <location>
        <position position="184"/>
    </location>
</feature>
<gene>
    <name evidence="7" type="ORF">H1Q58_15485</name>
</gene>
<dbReference type="Gene3D" id="3.20.20.80">
    <property type="entry name" value="Glycosidases"/>
    <property type="match status" value="1"/>
</dbReference>
<dbReference type="EMBL" id="CP059540">
    <property type="protein sequence ID" value="QMT17331.1"/>
    <property type="molecule type" value="Genomic_DNA"/>
</dbReference>
<dbReference type="SUPFAM" id="SSF51445">
    <property type="entry name" value="(Trans)glycosidases"/>
    <property type="match status" value="1"/>
</dbReference>
<name>A0A7D7MGM0_PLAMR</name>
<evidence type="ECO:0000256" key="4">
    <source>
        <dbReference type="ARBA" id="ARBA00022801"/>
    </source>
</evidence>
<dbReference type="Proteomes" id="UP000514716">
    <property type="component" value="Chromosome"/>
</dbReference>
<dbReference type="EC" id="3.2.1.52" evidence="3"/>
<comment type="similarity">
    <text evidence="2">Belongs to the glycosyl hydrolase 20 family.</text>
</comment>
<protein>
    <recommendedName>
        <fullName evidence="3">beta-N-acetylhexosaminidase</fullName>
        <ecNumber evidence="3">3.2.1.52</ecNumber>
    </recommendedName>
</protein>
<dbReference type="KEGG" id="pdec:H1Q58_15485"/>
<dbReference type="PANTHER" id="PTHR22600:SF57">
    <property type="entry name" value="BETA-N-ACETYLHEXOSAMINIDASE"/>
    <property type="match status" value="1"/>
</dbReference>
<dbReference type="Pfam" id="PF00728">
    <property type="entry name" value="Glyco_hydro_20"/>
    <property type="match status" value="1"/>
</dbReference>
<dbReference type="InterPro" id="IPR015883">
    <property type="entry name" value="Glyco_hydro_20_cat"/>
</dbReference>
<reference evidence="7 8" key="1">
    <citation type="submission" date="2020-07" db="EMBL/GenBank/DDBJ databases">
        <title>Screening of a cold-adapted Planococcus bacterium producing protease in traditional shrimp paste and protease identification by genome sequencing.</title>
        <authorList>
            <person name="Gao R."/>
            <person name="Leng W."/>
            <person name="Chu Q."/>
            <person name="Wu X."/>
            <person name="Liu H."/>
            <person name="Li X."/>
        </authorList>
    </citation>
    <scope>NUCLEOTIDE SEQUENCE [LARGE SCALE GENOMIC DNA]</scope>
    <source>
        <strain evidence="7 8">XJ11</strain>
    </source>
</reference>
<dbReference type="GO" id="GO:0016020">
    <property type="term" value="C:membrane"/>
    <property type="evidence" value="ECO:0007669"/>
    <property type="project" value="TreeGrafter"/>
</dbReference>
<proteinExistence type="inferred from homology"/>
<keyword evidence="8" id="KW-1185">Reference proteome</keyword>
<dbReference type="RefSeq" id="WP_182092032.1">
    <property type="nucleotide sequence ID" value="NZ_CP059540.1"/>
</dbReference>
<dbReference type="InterPro" id="IPR017853">
    <property type="entry name" value="GH"/>
</dbReference>
<evidence type="ECO:0000256" key="5">
    <source>
        <dbReference type="PIRSR" id="PIRSR625705-1"/>
    </source>
</evidence>
<evidence type="ECO:0000259" key="6">
    <source>
        <dbReference type="Pfam" id="PF00728"/>
    </source>
</evidence>
<evidence type="ECO:0000313" key="7">
    <source>
        <dbReference type="EMBL" id="QMT17331.1"/>
    </source>
</evidence>
<feature type="domain" description="Glycoside hydrolase family 20 catalytic" evidence="6">
    <location>
        <begin position="28"/>
        <end position="319"/>
    </location>
</feature>
<comment type="catalytic activity">
    <reaction evidence="1">
        <text>Hydrolysis of terminal non-reducing N-acetyl-D-hexosamine residues in N-acetyl-beta-D-hexosaminides.</text>
        <dbReference type="EC" id="3.2.1.52"/>
    </reaction>
</comment>
<evidence type="ECO:0000256" key="3">
    <source>
        <dbReference type="ARBA" id="ARBA00012663"/>
    </source>
</evidence>
<dbReference type="AlphaFoldDB" id="A0A7D7MGM0"/>
<accession>A0A7D7MGM0</accession>
<dbReference type="InterPro" id="IPR025705">
    <property type="entry name" value="Beta_hexosaminidase_sua/sub"/>
</dbReference>
<evidence type="ECO:0000313" key="8">
    <source>
        <dbReference type="Proteomes" id="UP000514716"/>
    </source>
</evidence>
<dbReference type="PANTHER" id="PTHR22600">
    <property type="entry name" value="BETA-HEXOSAMINIDASE"/>
    <property type="match status" value="1"/>
</dbReference>
<dbReference type="GO" id="GO:0004563">
    <property type="term" value="F:beta-N-acetylhexosaminidase activity"/>
    <property type="evidence" value="ECO:0007669"/>
    <property type="project" value="UniProtKB-EC"/>
</dbReference>
<organism evidence="7 8">
    <name type="scientific">Planococcus maritimus</name>
    <dbReference type="NCBI Taxonomy" id="192421"/>
    <lineage>
        <taxon>Bacteria</taxon>
        <taxon>Bacillati</taxon>
        <taxon>Bacillota</taxon>
        <taxon>Bacilli</taxon>
        <taxon>Bacillales</taxon>
        <taxon>Caryophanaceae</taxon>
        <taxon>Planococcus</taxon>
    </lineage>
</organism>
<dbReference type="GO" id="GO:0030203">
    <property type="term" value="P:glycosaminoglycan metabolic process"/>
    <property type="evidence" value="ECO:0007669"/>
    <property type="project" value="TreeGrafter"/>
</dbReference>
<evidence type="ECO:0000256" key="1">
    <source>
        <dbReference type="ARBA" id="ARBA00001231"/>
    </source>
</evidence>
<dbReference type="GO" id="GO:0005975">
    <property type="term" value="P:carbohydrate metabolic process"/>
    <property type="evidence" value="ECO:0007669"/>
    <property type="project" value="InterPro"/>
</dbReference>
<evidence type="ECO:0000256" key="2">
    <source>
        <dbReference type="ARBA" id="ARBA00006285"/>
    </source>
</evidence>
<dbReference type="PRINTS" id="PR00738">
    <property type="entry name" value="GLHYDRLASE20"/>
</dbReference>